<dbReference type="Proteomes" id="UP000614601">
    <property type="component" value="Unassembled WGS sequence"/>
</dbReference>
<evidence type="ECO:0000313" key="3">
    <source>
        <dbReference type="Proteomes" id="UP000614601"/>
    </source>
</evidence>
<protein>
    <submittedName>
        <fullName evidence="2">Uncharacterized protein</fullName>
    </submittedName>
</protein>
<evidence type="ECO:0000256" key="1">
    <source>
        <dbReference type="SAM" id="SignalP"/>
    </source>
</evidence>
<sequence length="334" mass="36025">MMSLVTSLALPLALFLGLCSAAPAPHLSSTFGGEMSGAAEMSKNSFNASVQSNFFEATLILVFPDTLVNLYKKNPRIRANNFKALKDPQSQDQVKALIQQQCPEGADKVTAFFDQAATILQQVPDSVKSLFEKFFDSVKSFQTQIQTSQNASQPPTQDSINQVKDAFTTLVTGIRDLSDTDKNATAQVFPKLSAFITGDDAKNFQTSLANLMAQSPSGTTGKPDPAQLAQMKTAYQTLRTDFKKVINDYTTQNQQYLTEASQLVGNDLASKLKSGKGLGGYVNNNLPADLDSSESLEGNFQNFKSVGCNNPFGHSLEAQSSVNQNGFGGNLNIN</sequence>
<name>A0A811JRN4_9BILA</name>
<evidence type="ECO:0000313" key="2">
    <source>
        <dbReference type="EMBL" id="CAD5205951.1"/>
    </source>
</evidence>
<dbReference type="EMBL" id="CAJFCW020000001">
    <property type="protein sequence ID" value="CAG9079944.1"/>
    <property type="molecule type" value="Genomic_DNA"/>
</dbReference>
<dbReference type="Proteomes" id="UP000783686">
    <property type="component" value="Unassembled WGS sequence"/>
</dbReference>
<keyword evidence="1" id="KW-0732">Signal</keyword>
<comment type="caution">
    <text evidence="2">The sequence shown here is derived from an EMBL/GenBank/DDBJ whole genome shotgun (WGS) entry which is preliminary data.</text>
</comment>
<gene>
    <name evidence="2" type="ORF">BOKJ2_LOCUS635</name>
</gene>
<accession>A0A811JRN4</accession>
<dbReference type="EMBL" id="CAJFDH010000001">
    <property type="protein sequence ID" value="CAD5205951.1"/>
    <property type="molecule type" value="Genomic_DNA"/>
</dbReference>
<dbReference type="AlphaFoldDB" id="A0A811JRN4"/>
<keyword evidence="3" id="KW-1185">Reference proteome</keyword>
<organism evidence="2 3">
    <name type="scientific">Bursaphelenchus okinawaensis</name>
    <dbReference type="NCBI Taxonomy" id="465554"/>
    <lineage>
        <taxon>Eukaryota</taxon>
        <taxon>Metazoa</taxon>
        <taxon>Ecdysozoa</taxon>
        <taxon>Nematoda</taxon>
        <taxon>Chromadorea</taxon>
        <taxon>Rhabditida</taxon>
        <taxon>Tylenchina</taxon>
        <taxon>Tylenchomorpha</taxon>
        <taxon>Aphelenchoidea</taxon>
        <taxon>Aphelenchoididae</taxon>
        <taxon>Bursaphelenchus</taxon>
    </lineage>
</organism>
<dbReference type="Gene3D" id="1.20.120.1100">
    <property type="match status" value="1"/>
</dbReference>
<feature type="signal peptide" evidence="1">
    <location>
        <begin position="1"/>
        <end position="21"/>
    </location>
</feature>
<reference evidence="2" key="1">
    <citation type="submission" date="2020-09" db="EMBL/GenBank/DDBJ databases">
        <authorList>
            <person name="Kikuchi T."/>
        </authorList>
    </citation>
    <scope>NUCLEOTIDE SEQUENCE</scope>
    <source>
        <strain evidence="2">SH1</strain>
    </source>
</reference>
<dbReference type="OrthoDB" id="5870302at2759"/>
<feature type="chain" id="PRO_5036220747" evidence="1">
    <location>
        <begin position="22"/>
        <end position="334"/>
    </location>
</feature>
<proteinExistence type="predicted"/>